<comment type="caution">
    <text evidence="1">The sequence shown here is derived from an EMBL/GenBank/DDBJ whole genome shotgun (WGS) entry which is preliminary data.</text>
</comment>
<dbReference type="AlphaFoldDB" id="A0A7C3V2M4"/>
<sequence>MNKQINKKMTEKLQSGEEVRMKQIHFCIEWELFRRFRALFPDKGDMQRMFRQMLIEFLEKYEDRTP</sequence>
<evidence type="ECO:0000313" key="1">
    <source>
        <dbReference type="EMBL" id="HGF33682.1"/>
    </source>
</evidence>
<organism evidence="1">
    <name type="scientific">Desulfobacca acetoxidans</name>
    <dbReference type="NCBI Taxonomy" id="60893"/>
    <lineage>
        <taxon>Bacteria</taxon>
        <taxon>Pseudomonadati</taxon>
        <taxon>Thermodesulfobacteriota</taxon>
        <taxon>Desulfobaccia</taxon>
        <taxon>Desulfobaccales</taxon>
        <taxon>Desulfobaccaceae</taxon>
        <taxon>Desulfobacca</taxon>
    </lineage>
</organism>
<gene>
    <name evidence="1" type="ORF">ENW96_04730</name>
</gene>
<accession>A0A7C3V2M4</accession>
<reference evidence="1" key="1">
    <citation type="journal article" date="2020" name="mSystems">
        <title>Genome- and Community-Level Interaction Insights into Carbon Utilization and Element Cycling Functions of Hydrothermarchaeota in Hydrothermal Sediment.</title>
        <authorList>
            <person name="Zhou Z."/>
            <person name="Liu Y."/>
            <person name="Xu W."/>
            <person name="Pan J."/>
            <person name="Luo Z.H."/>
            <person name="Li M."/>
        </authorList>
    </citation>
    <scope>NUCLEOTIDE SEQUENCE [LARGE SCALE GENOMIC DNA]</scope>
    <source>
        <strain evidence="1">SpSt-897</strain>
    </source>
</reference>
<name>A0A7C3V2M4_9BACT</name>
<protein>
    <submittedName>
        <fullName evidence="1">Uncharacterized protein</fullName>
    </submittedName>
</protein>
<proteinExistence type="predicted"/>
<dbReference type="EMBL" id="DTMF01000128">
    <property type="protein sequence ID" value="HGF33682.1"/>
    <property type="molecule type" value="Genomic_DNA"/>
</dbReference>